<dbReference type="Proteomes" id="UP000198748">
    <property type="component" value="Unassembled WGS sequence"/>
</dbReference>
<sequence>MSLHIARIISHFCRGAPGSHTETNMKKTEDLKREVTISPNPARDEVRIGGVKRMEIASIVVWTRSGHAITLREKQNGTIDVSHVKPGLYSLVVTCWDGSMIAKRISIRR</sequence>
<feature type="domain" description="Secretion system C-terminal sorting" evidence="1">
    <location>
        <begin position="37"/>
        <end position="105"/>
    </location>
</feature>
<evidence type="ECO:0000313" key="2">
    <source>
        <dbReference type="EMBL" id="SDF32255.1"/>
    </source>
</evidence>
<dbReference type="InterPro" id="IPR026444">
    <property type="entry name" value="Secre_tail"/>
</dbReference>
<evidence type="ECO:0000259" key="1">
    <source>
        <dbReference type="Pfam" id="PF18962"/>
    </source>
</evidence>
<gene>
    <name evidence="2" type="ORF">SAMN04487996_11018</name>
</gene>
<name>A0A1G7K4W0_9BACT</name>
<dbReference type="Pfam" id="PF18962">
    <property type="entry name" value="Por_Secre_tail"/>
    <property type="match status" value="1"/>
</dbReference>
<organism evidence="2 3">
    <name type="scientific">Dyadobacter soli</name>
    <dbReference type="NCBI Taxonomy" id="659014"/>
    <lineage>
        <taxon>Bacteria</taxon>
        <taxon>Pseudomonadati</taxon>
        <taxon>Bacteroidota</taxon>
        <taxon>Cytophagia</taxon>
        <taxon>Cytophagales</taxon>
        <taxon>Spirosomataceae</taxon>
        <taxon>Dyadobacter</taxon>
    </lineage>
</organism>
<protein>
    <submittedName>
        <fullName evidence="2">Por secretion system C-terminal sorting domain-containing protein</fullName>
    </submittedName>
</protein>
<evidence type="ECO:0000313" key="3">
    <source>
        <dbReference type="Proteomes" id="UP000198748"/>
    </source>
</evidence>
<proteinExistence type="predicted"/>
<reference evidence="3" key="1">
    <citation type="submission" date="2016-10" db="EMBL/GenBank/DDBJ databases">
        <authorList>
            <person name="Varghese N."/>
            <person name="Submissions S."/>
        </authorList>
    </citation>
    <scope>NUCLEOTIDE SEQUENCE [LARGE SCALE GENOMIC DNA]</scope>
    <source>
        <strain evidence="3">DSM 25329</strain>
    </source>
</reference>
<dbReference type="AlphaFoldDB" id="A0A1G7K4W0"/>
<accession>A0A1G7K4W0</accession>
<dbReference type="EMBL" id="FNAN01000010">
    <property type="protein sequence ID" value="SDF32255.1"/>
    <property type="molecule type" value="Genomic_DNA"/>
</dbReference>
<keyword evidence="3" id="KW-1185">Reference proteome</keyword>